<dbReference type="Pfam" id="PF03935">
    <property type="entry name" value="SKN1_KRE6_Sbg1"/>
    <property type="match status" value="1"/>
</dbReference>
<dbReference type="InterPro" id="IPR013320">
    <property type="entry name" value="ConA-like_dom_sf"/>
</dbReference>
<dbReference type="GO" id="GO:0015926">
    <property type="term" value="F:glucosidase activity"/>
    <property type="evidence" value="ECO:0007669"/>
    <property type="project" value="TreeGrafter"/>
</dbReference>
<dbReference type="PROSITE" id="PS51762">
    <property type="entry name" value="GH16_2"/>
    <property type="match status" value="1"/>
</dbReference>
<evidence type="ECO:0000259" key="11">
    <source>
        <dbReference type="PROSITE" id="PS51762"/>
    </source>
</evidence>
<keyword evidence="8" id="KW-0961">Cell wall biogenesis/degradation</keyword>
<dbReference type="FunFam" id="2.60.120.200:FF:000135">
    <property type="entry name" value="Related to KRE6-glucan synthase subunit"/>
    <property type="match status" value="1"/>
</dbReference>
<evidence type="ECO:0000313" key="12">
    <source>
        <dbReference type="EMBL" id="WWC69959.1"/>
    </source>
</evidence>
<evidence type="ECO:0000256" key="2">
    <source>
        <dbReference type="ARBA" id="ARBA00010962"/>
    </source>
</evidence>
<keyword evidence="3 10" id="KW-0812">Transmembrane</keyword>
<reference evidence="12" key="2">
    <citation type="submission" date="2024-02" db="EMBL/GenBank/DDBJ databases">
        <title>Comparative genomics of Cryptococcus and Kwoniella reveals pathogenesis evolution and contrasting modes of karyotype evolution via chromosome fusion or intercentromeric recombination.</title>
        <authorList>
            <person name="Coelho M.A."/>
            <person name="David-Palma M."/>
            <person name="Shea T."/>
            <person name="Bowers K."/>
            <person name="McGinley-Smith S."/>
            <person name="Mohammad A.W."/>
            <person name="Gnirke A."/>
            <person name="Yurkov A.M."/>
            <person name="Nowrousian M."/>
            <person name="Sun S."/>
            <person name="Cuomo C.A."/>
            <person name="Heitman J."/>
        </authorList>
    </citation>
    <scope>NUCLEOTIDE SEQUENCE</scope>
    <source>
        <strain evidence="12">CBS 10737</strain>
    </source>
</reference>
<evidence type="ECO:0000256" key="9">
    <source>
        <dbReference type="SAM" id="MobiDB-lite"/>
    </source>
</evidence>
<dbReference type="InterPro" id="IPR005629">
    <property type="entry name" value="Skn1/Kre6/Sbg1"/>
</dbReference>
<dbReference type="FunFam" id="2.60.120.200:FF:000140">
    <property type="entry name" value="Beta-glucan synthesis-associated protein"/>
    <property type="match status" value="1"/>
</dbReference>
<comment type="subcellular location">
    <subcellularLocation>
        <location evidence="1">Membrane</location>
        <topology evidence="1">Single-pass type II membrane protein</topology>
    </subcellularLocation>
</comment>
<dbReference type="GO" id="GO:0031505">
    <property type="term" value="P:fungal-type cell wall organization"/>
    <property type="evidence" value="ECO:0007669"/>
    <property type="project" value="TreeGrafter"/>
</dbReference>
<evidence type="ECO:0000313" key="13">
    <source>
        <dbReference type="Proteomes" id="UP000094020"/>
    </source>
</evidence>
<feature type="region of interest" description="Disordered" evidence="9">
    <location>
        <begin position="1"/>
        <end position="53"/>
    </location>
</feature>
<sequence>MSRSPLLSDAASPGMSRISQSSFNSNTSMLNQNQNGYSQNTLTSRSISSSTSRFGPTASLGGLGGGINGTTTNSSNNQLNGRFTNEELSNNHDTDHEDDGMDDDLHTFTNEESKNVDYNSNLNFNSWRGWANALTLGFIAFAIVGIFALYPILDFFFFRNGNSSGINTSGYNLGGINSTGQYPSIPGLPKLIDQDTPENVKSRIGFDGEPWSLVFSDEFNKDGRTFFPGDDPFWTAVDLHYWGTKDFEWLDPSAVTTKDGNLVIAMTQEPIHDLNLKSGQIQSWNQLCFNKNAYIEVSASLPGQSNIGGFWPGIWTMGNLGRPGYGASTDGTWPYTYDSCDVGTLANQTYVNGTGPIATLTTGENGGPLSYLPGQRLSACTCPGEDHPGPDVSVGRAAPEIDIVEAQIRISVAHGEVSQSNQVAPYDDHYQFNNRSGMVEIYDKDVTMWNSYLGGYYQQAVSGLSLLPDRIYRNQVVGGRSGEFATFGVEWSAYPEAREKGYIAWVSDNKRTWTMYADAVDANPRTEIGRRIVSEEPMAMIINLHASNGFQFVDWANMIFPNYLLVDYIRVYQKDDGSGSIGCDPPDMPTKDYIERHKEVYTNPNLTTWAGAGKTFPKNRLKDQC</sequence>
<feature type="compositionally biased region" description="Low complexity" evidence="9">
    <location>
        <begin position="43"/>
        <end position="53"/>
    </location>
</feature>
<evidence type="ECO:0000256" key="7">
    <source>
        <dbReference type="ARBA" id="ARBA00023180"/>
    </source>
</evidence>
<evidence type="ECO:0000256" key="1">
    <source>
        <dbReference type="ARBA" id="ARBA00004606"/>
    </source>
</evidence>
<organism evidence="12 13">
    <name type="scientific">Kwoniella pini CBS 10737</name>
    <dbReference type="NCBI Taxonomy" id="1296096"/>
    <lineage>
        <taxon>Eukaryota</taxon>
        <taxon>Fungi</taxon>
        <taxon>Dikarya</taxon>
        <taxon>Basidiomycota</taxon>
        <taxon>Agaricomycotina</taxon>
        <taxon>Tremellomycetes</taxon>
        <taxon>Tremellales</taxon>
        <taxon>Cryptococcaceae</taxon>
        <taxon>Kwoniella</taxon>
    </lineage>
</organism>
<dbReference type="EMBL" id="CP144523">
    <property type="protein sequence ID" value="WWC69959.1"/>
    <property type="molecule type" value="Genomic_DNA"/>
</dbReference>
<keyword evidence="4" id="KW-0735">Signal-anchor</keyword>
<evidence type="ECO:0000256" key="5">
    <source>
        <dbReference type="ARBA" id="ARBA00022989"/>
    </source>
</evidence>
<dbReference type="GeneID" id="30172893"/>
<evidence type="ECO:0000256" key="8">
    <source>
        <dbReference type="ARBA" id="ARBA00023316"/>
    </source>
</evidence>
<feature type="compositionally biased region" description="Polar residues" evidence="9">
    <location>
        <begin position="17"/>
        <end position="42"/>
    </location>
</feature>
<dbReference type="GO" id="GO:0005789">
    <property type="term" value="C:endoplasmic reticulum membrane"/>
    <property type="evidence" value="ECO:0007669"/>
    <property type="project" value="TreeGrafter"/>
</dbReference>
<evidence type="ECO:0000256" key="10">
    <source>
        <dbReference type="SAM" id="Phobius"/>
    </source>
</evidence>
<keyword evidence="13" id="KW-1185">Reference proteome</keyword>
<feature type="transmembrane region" description="Helical" evidence="10">
    <location>
        <begin position="130"/>
        <end position="153"/>
    </location>
</feature>
<gene>
    <name evidence="12" type="ORF">I206_103903</name>
</gene>
<dbReference type="GO" id="GO:0006078">
    <property type="term" value="P:(1-&gt;6)-beta-D-glucan biosynthetic process"/>
    <property type="evidence" value="ECO:0007669"/>
    <property type="project" value="TreeGrafter"/>
</dbReference>
<name>A0AAJ8L4A1_9TREE</name>
<dbReference type="GO" id="GO:0005886">
    <property type="term" value="C:plasma membrane"/>
    <property type="evidence" value="ECO:0007669"/>
    <property type="project" value="TreeGrafter"/>
</dbReference>
<dbReference type="CDD" id="cd02180">
    <property type="entry name" value="GH16_fungal_KRE6_glucanase"/>
    <property type="match status" value="1"/>
</dbReference>
<feature type="domain" description="GH16" evidence="11">
    <location>
        <begin position="204"/>
        <end position="577"/>
    </location>
</feature>
<evidence type="ECO:0000256" key="3">
    <source>
        <dbReference type="ARBA" id="ARBA00022692"/>
    </source>
</evidence>
<dbReference type="KEGG" id="kpin:30172893"/>
<protein>
    <recommendedName>
        <fullName evidence="11">GH16 domain-containing protein</fullName>
    </recommendedName>
</protein>
<dbReference type="Proteomes" id="UP000094020">
    <property type="component" value="Chromosome 5"/>
</dbReference>
<comment type="similarity">
    <text evidence="2">Belongs to the SKN1/KRE6 family.</text>
</comment>
<dbReference type="SUPFAM" id="SSF49899">
    <property type="entry name" value="Concanavalin A-like lectins/glucanases"/>
    <property type="match status" value="1"/>
</dbReference>
<dbReference type="InterPro" id="IPR000757">
    <property type="entry name" value="Beta-glucanase-like"/>
</dbReference>
<dbReference type="RefSeq" id="XP_070058952.1">
    <property type="nucleotide sequence ID" value="XM_070202851.1"/>
</dbReference>
<accession>A0AAJ8L4A1</accession>
<reference evidence="12" key="1">
    <citation type="submission" date="2013-07" db="EMBL/GenBank/DDBJ databases">
        <authorList>
            <consortium name="The Broad Institute Genome Sequencing Platform"/>
            <person name="Cuomo C."/>
            <person name="Litvintseva A."/>
            <person name="Chen Y."/>
            <person name="Heitman J."/>
            <person name="Sun S."/>
            <person name="Springer D."/>
            <person name="Dromer F."/>
            <person name="Young S.K."/>
            <person name="Zeng Q."/>
            <person name="Gargeya S."/>
            <person name="Fitzgerald M."/>
            <person name="Abouelleil A."/>
            <person name="Alvarado L."/>
            <person name="Berlin A.M."/>
            <person name="Chapman S.B."/>
            <person name="Dewar J."/>
            <person name="Goldberg J."/>
            <person name="Griggs A."/>
            <person name="Gujja S."/>
            <person name="Hansen M."/>
            <person name="Howarth C."/>
            <person name="Imamovic A."/>
            <person name="Larimer J."/>
            <person name="McCowan C."/>
            <person name="Murphy C."/>
            <person name="Pearson M."/>
            <person name="Priest M."/>
            <person name="Roberts A."/>
            <person name="Saif S."/>
            <person name="Shea T."/>
            <person name="Sykes S."/>
            <person name="Wortman J."/>
            <person name="Nusbaum C."/>
            <person name="Birren B."/>
        </authorList>
    </citation>
    <scope>NUCLEOTIDE SEQUENCE</scope>
    <source>
        <strain evidence="12">CBS 10737</strain>
    </source>
</reference>
<keyword evidence="5 10" id="KW-1133">Transmembrane helix</keyword>
<evidence type="ECO:0000256" key="6">
    <source>
        <dbReference type="ARBA" id="ARBA00023136"/>
    </source>
</evidence>
<dbReference type="PANTHER" id="PTHR31361">
    <property type="entry name" value="BETA-GLUCAN SYNTHESIS-ASSOCIATED PROTEIN KRE6-RELATED"/>
    <property type="match status" value="1"/>
</dbReference>
<keyword evidence="7" id="KW-0325">Glycoprotein</keyword>
<evidence type="ECO:0000256" key="4">
    <source>
        <dbReference type="ARBA" id="ARBA00022968"/>
    </source>
</evidence>
<dbReference type="AlphaFoldDB" id="A0AAJ8L4A1"/>
<dbReference type="Gene3D" id="2.60.120.200">
    <property type="match status" value="2"/>
</dbReference>
<keyword evidence="6 10" id="KW-0472">Membrane</keyword>
<dbReference type="PANTHER" id="PTHR31361:SF15">
    <property type="entry name" value="GH16 DOMAIN-CONTAINING PROTEIN"/>
    <property type="match status" value="1"/>
</dbReference>
<proteinExistence type="inferred from homology"/>